<keyword evidence="2" id="KW-0472">Membrane</keyword>
<dbReference type="EMBL" id="KN817693">
    <property type="protein sequence ID" value="KJA14130.1"/>
    <property type="molecule type" value="Genomic_DNA"/>
</dbReference>
<dbReference type="Proteomes" id="UP000054270">
    <property type="component" value="Unassembled WGS sequence"/>
</dbReference>
<keyword evidence="2" id="KW-0812">Transmembrane</keyword>
<feature type="compositionally biased region" description="Acidic residues" evidence="1">
    <location>
        <begin position="1178"/>
        <end position="1207"/>
    </location>
</feature>
<dbReference type="OrthoDB" id="10051416at2759"/>
<feature type="region of interest" description="Disordered" evidence="1">
    <location>
        <begin position="3179"/>
        <end position="3210"/>
    </location>
</feature>
<evidence type="ECO:0000313" key="4">
    <source>
        <dbReference type="EMBL" id="KJA14130.1"/>
    </source>
</evidence>
<dbReference type="STRING" id="945553.A0A0D2P0D8"/>
<accession>A0A0D2P0D8</accession>
<feature type="compositionally biased region" description="Polar residues" evidence="1">
    <location>
        <begin position="3145"/>
        <end position="3162"/>
    </location>
</feature>
<dbReference type="InterPro" id="IPR029636">
    <property type="entry name" value="Csf1"/>
</dbReference>
<keyword evidence="5" id="KW-1185">Reference proteome</keyword>
<feature type="compositionally biased region" description="Low complexity" evidence="1">
    <location>
        <begin position="3183"/>
        <end position="3192"/>
    </location>
</feature>
<feature type="region of interest" description="Disordered" evidence="1">
    <location>
        <begin position="3128"/>
        <end position="3162"/>
    </location>
</feature>
<evidence type="ECO:0000259" key="3">
    <source>
        <dbReference type="Pfam" id="PF21678"/>
    </source>
</evidence>
<evidence type="ECO:0000313" key="5">
    <source>
        <dbReference type="Proteomes" id="UP000054270"/>
    </source>
</evidence>
<dbReference type="Pfam" id="PF21678">
    <property type="entry name" value="Csf1_N"/>
    <property type="match status" value="1"/>
</dbReference>
<gene>
    <name evidence="4" type="ORF">HYPSUDRAFT_49421</name>
</gene>
<dbReference type="OMA" id="YGLEWFI"/>
<dbReference type="PANTHER" id="PTHR32085">
    <property type="entry name" value="PROTEIN CSF1"/>
    <property type="match status" value="1"/>
</dbReference>
<dbReference type="PANTHER" id="PTHR32085:SF3">
    <property type="entry name" value="PROTEIN CSF1"/>
    <property type="match status" value="1"/>
</dbReference>
<organism evidence="4 5">
    <name type="scientific">Hypholoma sublateritium (strain FD-334 SS-4)</name>
    <dbReference type="NCBI Taxonomy" id="945553"/>
    <lineage>
        <taxon>Eukaryota</taxon>
        <taxon>Fungi</taxon>
        <taxon>Dikarya</taxon>
        <taxon>Basidiomycota</taxon>
        <taxon>Agaricomycotina</taxon>
        <taxon>Agaricomycetes</taxon>
        <taxon>Agaricomycetidae</taxon>
        <taxon>Agaricales</taxon>
        <taxon>Agaricineae</taxon>
        <taxon>Strophariaceae</taxon>
        <taxon>Hypholoma</taxon>
    </lineage>
</organism>
<name>A0A0D2P0D8_HYPSF</name>
<keyword evidence="2" id="KW-1133">Transmembrane helix</keyword>
<dbReference type="GO" id="GO:0016020">
    <property type="term" value="C:membrane"/>
    <property type="evidence" value="ECO:0007669"/>
    <property type="project" value="InterPro"/>
</dbReference>
<protein>
    <recommendedName>
        <fullName evidence="3">Csf1 N-terminal domain-containing protein</fullName>
    </recommendedName>
</protein>
<evidence type="ECO:0000256" key="2">
    <source>
        <dbReference type="SAM" id="Phobius"/>
    </source>
</evidence>
<dbReference type="GO" id="GO:0006113">
    <property type="term" value="P:fermentation"/>
    <property type="evidence" value="ECO:0007669"/>
    <property type="project" value="InterPro"/>
</dbReference>
<dbReference type="InterPro" id="IPR048636">
    <property type="entry name" value="Csf1_N"/>
</dbReference>
<feature type="transmembrane region" description="Helical" evidence="2">
    <location>
        <begin position="7"/>
        <end position="26"/>
    </location>
</feature>
<feature type="domain" description="Csf1 N-terminal" evidence="3">
    <location>
        <begin position="20"/>
        <end position="788"/>
    </location>
</feature>
<sequence>MIEFNRLLLIACICIVVALILYFFYWNRFIGFVIGRAIRILYWNQEGSSIWVEIGSIHFSLLTGRILLKDVRYHSSNQTIKVVTGQLQWRYWTRRPTSEEDLNSSRGEDVKDSALLSCRIQLSFQGLEWFIYNRSAAYDGIVDQMEKMSRPNSRSSSHRRFFSRFSRQDNPSPFQAPSLVRSAIHIPAVIIRTVEHLRRQLPTLDPKDLLPLGINVQTGAIILGNPSTPNLLVVEFHSALGTYSTSPTRSKLDLYKQVYGFKFQSNRIRFVENEDYVDPMATLGALVHGGIKLQPTLRKFVSSQSYRTFMKLWRQVGLYKLVIDYFATRRAQRHKDRTSPSAFPFRKSKKTTDEDTPIGRGFSIMEYVIEQRILEAPVLELTYYVDVVGNVPSSIRPHYSGHGIYDIGNGDTDPEWGLDIVIYGGVLRYGPWSDRQRTDLQRTFFPPTYRDSEITSRLKPGDKRTWTALQIFIELREETSLHIPFREASKDWQWDGVVALPQRPRKREAATINVVVGDRSSINYILPMVIGPKGYETTLEVHLDTMGITSSLNDIRLITSESARIRCELPSPLKWDAERTWLIAMYLRQPLLFLLRDHINMFADLGKDWASGPLTDHQKFIPMIYVFRLEMHHFELNLYTNDQNIVDKPLVKEENALTALRGPHLKIVTTIPLNKFRSEITTIGFDVTVPDIILDISLPRWNIHAMHMSPGAVNLFKAKIFKVHGSYVYFSEVRDENIETLKLNFDIRDPIYHAYGWSIRYFLILRDNYIGSFTHFQTLSEYLDKRKQKMPVGDPIRLTYRPGKANMLEVEMSLHIASAQVVQPVNLIGPSTDTQFLKSGLSGKEMYHVVLTVPEIQVQLRVHDFYMDMSVNTDPIIGAIKRTYSDQSQGGSSEVLFIDGIDVTANRLFGPQPRTATYVCIWEIAVGSIKSSLSANEAQLLAAAGDSFRMNFVDLLNAPADDFVPNVDLDVTFYKITTKSIEVTWKAGNAALLIKLSQGLKFDSNDLGAHQYHKVVSLRVPHLSGNILLTKDTERNSWLEAAEVNGDAYLDIYSSPVGHRLITRNQLAFIEEQDKLTNRAKLMFNQLRQRTKISLQSDRMSHRNGVYLPQPKLPIITQNIARDGKPSAADVATSRPYPSKLSKLANLSDSDGEEWISEVDRDARLARTRTSTPVTQGPEDDVTLSSGDESDNADLTEGESSGDEWSDFDGLSNTHPNTSLMSFYSPILKHYAFNWADGVRSWEGPAFTLSKEGASFIRPERSEILDKMATDPPLFKLLEDAPKTEDVTTFRIRFVESMRVVFNPLLLQAALYFKEDVQNIGPNPSLYIDSLLAKAISKALMRRSKACLVLDIDLPHSTLQVMQHIAMSDDGHSNMSKSMHSTTPPSNLDVVSVITCHLNGLRLGGISGQKSSAMKISLEQAVAAMNMPIDKRSISSDATGSNIVEFTIRSFSLQSSRCVLSSMLGELAIEIGHRGPEFTVATCLALASAGSAILRLFQELKIQHKALERRIIAYILKASEHDSIIDPLSTIQPSYLVQNGVPHLLRTDAAFKFLYHLQNCLWNIQSSMPQPDNSFDAISSGQLISAVESRLAIIDPDTVGIEHLSSMNSTFFPSVVKLQKLTQRLIDRVSIQILKTTATILDPSGGSSSRLTITEFSIALQSKPSGLLQLNLANSTSASQTSLRTKSSKLVHNMILIVSLGDASLVVSPQLMHFAGNVLRIQKQLSPDANDPALQPDLPETADKLNASKLYFLEIIVTIHYLRIQAAAENLILVMGIKGAQGTSTILVSGIHNTRSLQQNLLFGELFLQARSPIDPTKEIDSDILAALAFTGGRANLVLRIDSGTRKNLKLVLGLESVRLDVPRSALRLYHFVGQWRADYLPGMEAALQSLVSEYNTGPIKPISPTQPRQISSIQIQINGQVDHFEISLQVMHGTWLSWEVHKIVAYAQSPGSLTGRQTYAFGLQIASMILNVSSAASSKDIPTGSRINLMLPPLSLAGNSDGNMVHTLVLFDYIEVKVKPSHWDTLLAVQQKFGQDFNDLVVLIQQNRPHGVTTDRKEFGKQSRLQFEGHLKMHGFRIGLEEISSTVFLECQDINGEISNVNGWSWDLGLSDLALSLAPRISSRQRAAFNRNHKSAFVIIDFNFSGSAPDANSDKVLKLTVTKIHAVMQPSSIGEFGDFIDNLQAELFERQEQRAMELAAFKEKTERILRTFDANVSDIQLEKPAWITDLMISVSVNNVGVAFPLTHNEELELSQTKNKPSIDMRAFLFSIRSIKFETHRGETGQAVMQHLSLQFISGFKQASPEDFKAENHQTRNWLLYPEMKAQLRSSIVGASRKIWIKADVSGFILDIDSTISSYVFALIDVYRQGKERVERLSTNVPRTPITSIPTMEIAKPAVEKRYTATPTPNIFSQLVFHSGKVRLYSRSASQLFKTNILSSSNVLDIPDDQILALGAEVFNLPIVSVWGEYRAAPVSQKLLKDVECESSVLIFNSTVFSSQNTLRPSLLPFLTELINHIEGRMRKASPLVSKPPPLLSRPSTSSLPLKADDARTVSSMQISFSLRIDKSKLELTCQPDVNVVAGLHWESGGFVVNISPGAHKISFFGSVGGLTIGLKHGFLSDDCVKVDARNLTFSVAFAKMESEPGQTLNSISVVLDTEFLGAVRFSRLQDILCFKAVWLDRIPIFNNQSAVEPKTPVQAIASLPAEPPAIQRQNGFLTIALLRIRKIQLDVDLGQSITKIKLELHQSTFKTKLTDDIKEVLLHIGDVSIIAQGNMSGRASVSSCVFETIRRSEDALRADYGRSNMLELRLTSGSLSVTLESDHQQLLLYRAKPLEVEILDDWSKISQFKDRSRPLELSFSIKCSEIITIATVGTIPKLLSYANKFKANLDSQRQGAARESQTFRITRTPKPDNPLSAVAEAMLHSARTRFKEAESDLSYVIRQHMYLQLDVLRLIVFPRSMRDMEIAQFIGQDVRARLSGVVGADVPATNRDLHLSFSSMVISKYTQVAHAVPMSLTLVDEQDGQDWLSALFKDATEAIIVGLPSMKMHMTSEELKEEAARVLVYDFYSEFVRREGMKAFEDIYITLNMSLYSWLTILRKNLTREMEQVRATEDWRISIGAASNVMTGSQRKKKIPEPLLLTDTPRSATLPSGGTSAFPPSSSRLGWVEHIKSPLSAREQTPLSPLAQAAPSPCPFPSSREAAEPTPSQDVNKRANIIYRPRDRHIERLTMRQLGDATPDVMHPFFMKKAGFNLEDSLPQYVNEYAARPLDEILEVLLKLYSQQLLAGTKKSLDSGPH</sequence>
<feature type="region of interest" description="Disordered" evidence="1">
    <location>
        <begin position="1166"/>
        <end position="1210"/>
    </location>
</feature>
<evidence type="ECO:0000256" key="1">
    <source>
        <dbReference type="SAM" id="MobiDB-lite"/>
    </source>
</evidence>
<proteinExistence type="predicted"/>
<reference evidence="5" key="1">
    <citation type="submission" date="2014-04" db="EMBL/GenBank/DDBJ databases">
        <title>Evolutionary Origins and Diversification of the Mycorrhizal Mutualists.</title>
        <authorList>
            <consortium name="DOE Joint Genome Institute"/>
            <consortium name="Mycorrhizal Genomics Consortium"/>
            <person name="Kohler A."/>
            <person name="Kuo A."/>
            <person name="Nagy L.G."/>
            <person name="Floudas D."/>
            <person name="Copeland A."/>
            <person name="Barry K.W."/>
            <person name="Cichocki N."/>
            <person name="Veneault-Fourrey C."/>
            <person name="LaButti K."/>
            <person name="Lindquist E.A."/>
            <person name="Lipzen A."/>
            <person name="Lundell T."/>
            <person name="Morin E."/>
            <person name="Murat C."/>
            <person name="Riley R."/>
            <person name="Ohm R."/>
            <person name="Sun H."/>
            <person name="Tunlid A."/>
            <person name="Henrissat B."/>
            <person name="Grigoriev I.V."/>
            <person name="Hibbett D.S."/>
            <person name="Martin F."/>
        </authorList>
    </citation>
    <scope>NUCLEOTIDE SEQUENCE [LARGE SCALE GENOMIC DNA]</scope>
    <source>
        <strain evidence="5">FD-334 SS-4</strain>
    </source>
</reference>